<evidence type="ECO:0000313" key="3">
    <source>
        <dbReference type="Proteomes" id="UP000469421"/>
    </source>
</evidence>
<dbReference type="Proteomes" id="UP000469421">
    <property type="component" value="Unassembled WGS sequence"/>
</dbReference>
<accession>A0A6N7LUV0</accession>
<proteinExistence type="predicted"/>
<feature type="transmembrane region" description="Helical" evidence="1">
    <location>
        <begin position="54"/>
        <end position="81"/>
    </location>
</feature>
<reference evidence="2 3" key="1">
    <citation type="submission" date="2019-10" db="EMBL/GenBank/DDBJ databases">
        <title>Alcanivorax sp.PA15-N-34 draft genome sequence.</title>
        <authorList>
            <person name="Liao X."/>
            <person name="Shao Z."/>
        </authorList>
    </citation>
    <scope>NUCLEOTIDE SEQUENCE [LARGE SCALE GENOMIC DNA]</scope>
    <source>
        <strain evidence="2 3">PA15-N-34</strain>
    </source>
</reference>
<gene>
    <name evidence="2" type="ORF">GFN93_13255</name>
</gene>
<organism evidence="2 3">
    <name type="scientific">Alcanivorax sediminis</name>
    <dbReference type="NCBI Taxonomy" id="2663008"/>
    <lineage>
        <taxon>Bacteria</taxon>
        <taxon>Pseudomonadati</taxon>
        <taxon>Pseudomonadota</taxon>
        <taxon>Gammaproteobacteria</taxon>
        <taxon>Oceanospirillales</taxon>
        <taxon>Alcanivoracaceae</taxon>
        <taxon>Alcanivorax</taxon>
    </lineage>
</organism>
<name>A0A6N7LUV0_9GAMM</name>
<evidence type="ECO:0000256" key="1">
    <source>
        <dbReference type="SAM" id="Phobius"/>
    </source>
</evidence>
<feature type="transmembrane region" description="Helical" evidence="1">
    <location>
        <begin position="93"/>
        <end position="114"/>
    </location>
</feature>
<dbReference type="EMBL" id="WIRE01000001">
    <property type="protein sequence ID" value="MQX54217.1"/>
    <property type="molecule type" value="Genomic_DNA"/>
</dbReference>
<comment type="caution">
    <text evidence="2">The sequence shown here is derived from an EMBL/GenBank/DDBJ whole genome shotgun (WGS) entry which is preliminary data.</text>
</comment>
<dbReference type="AlphaFoldDB" id="A0A6N7LUV0"/>
<feature type="transmembrane region" description="Helical" evidence="1">
    <location>
        <begin position="120"/>
        <end position="139"/>
    </location>
</feature>
<keyword evidence="1" id="KW-0812">Transmembrane</keyword>
<keyword evidence="3" id="KW-1185">Reference proteome</keyword>
<keyword evidence="1" id="KW-1133">Transmembrane helix</keyword>
<keyword evidence="1" id="KW-0472">Membrane</keyword>
<dbReference type="RefSeq" id="WP_153501514.1">
    <property type="nucleotide sequence ID" value="NZ_WIRE01000001.1"/>
</dbReference>
<evidence type="ECO:0000313" key="2">
    <source>
        <dbReference type="EMBL" id="MQX54217.1"/>
    </source>
</evidence>
<protein>
    <submittedName>
        <fullName evidence="2">Uncharacterized protein</fullName>
    </submittedName>
</protein>
<feature type="transmembrane region" description="Helical" evidence="1">
    <location>
        <begin position="26"/>
        <end position="48"/>
    </location>
</feature>
<sequence>MADIYRAPKARRLFDGGSEPASPIRVGAVTAVQVSLAYSVLFMLVSAFGGKLEFSVLIFFLVFTVLSTIVAILFTLSLGLLVNSLLHWAGYPYPLWFCVSVLLVAGLLTMLGTALGEGRAMGVVAIAVCLYGLPIAWIASSRLRQQQRLYEASLPSEQ</sequence>